<keyword evidence="3" id="KW-0233">DNA recombination</keyword>
<evidence type="ECO:0000313" key="5">
    <source>
        <dbReference type="EMBL" id="MBM9467168.1"/>
    </source>
</evidence>
<evidence type="ECO:0000256" key="2">
    <source>
        <dbReference type="ARBA" id="ARBA00023125"/>
    </source>
</evidence>
<reference evidence="5" key="1">
    <citation type="submission" date="2021-01" db="EMBL/GenBank/DDBJ databases">
        <title>YIM 132084 draft genome.</title>
        <authorList>
            <person name="An D."/>
        </authorList>
    </citation>
    <scope>NUCLEOTIDE SEQUENCE</scope>
    <source>
        <strain evidence="5">YIM 132084</strain>
    </source>
</reference>
<dbReference type="SUPFAM" id="SSF56349">
    <property type="entry name" value="DNA breaking-rejoining enzymes"/>
    <property type="match status" value="1"/>
</dbReference>
<gene>
    <name evidence="5" type="ORF">JL106_07720</name>
</gene>
<dbReference type="InterPro" id="IPR011010">
    <property type="entry name" value="DNA_brk_join_enz"/>
</dbReference>
<evidence type="ECO:0000256" key="1">
    <source>
        <dbReference type="ARBA" id="ARBA00008857"/>
    </source>
</evidence>
<dbReference type="GO" id="GO:0015074">
    <property type="term" value="P:DNA integration"/>
    <property type="evidence" value="ECO:0007669"/>
    <property type="project" value="InterPro"/>
</dbReference>
<dbReference type="InterPro" id="IPR050090">
    <property type="entry name" value="Tyrosine_recombinase_XerCD"/>
</dbReference>
<dbReference type="Gene3D" id="1.10.150.130">
    <property type="match status" value="1"/>
</dbReference>
<evidence type="ECO:0000256" key="3">
    <source>
        <dbReference type="ARBA" id="ARBA00023172"/>
    </source>
</evidence>
<dbReference type="PANTHER" id="PTHR30349:SF64">
    <property type="entry name" value="PROPHAGE INTEGRASE INTD-RELATED"/>
    <property type="match status" value="1"/>
</dbReference>
<comment type="caution">
    <text evidence="5">The sequence shown here is derived from an EMBL/GenBank/DDBJ whole genome shotgun (WGS) entry which is preliminary data.</text>
</comment>
<feature type="domain" description="Tyr recombinase" evidence="4">
    <location>
        <begin position="243"/>
        <end position="467"/>
    </location>
</feature>
<dbReference type="InterPro" id="IPR002104">
    <property type="entry name" value="Integrase_catalytic"/>
</dbReference>
<dbReference type="Proteomes" id="UP000663792">
    <property type="component" value="Unassembled WGS sequence"/>
</dbReference>
<evidence type="ECO:0000259" key="4">
    <source>
        <dbReference type="PROSITE" id="PS51898"/>
    </source>
</evidence>
<dbReference type="CDD" id="cd01189">
    <property type="entry name" value="INT_ICEBs1_C_like"/>
    <property type="match status" value="1"/>
</dbReference>
<accession>A0A939BW45</accession>
<name>A0A939BW45_9ACTN</name>
<keyword evidence="6" id="KW-1185">Reference proteome</keyword>
<dbReference type="PROSITE" id="PS51898">
    <property type="entry name" value="TYR_RECOMBINASE"/>
    <property type="match status" value="1"/>
</dbReference>
<dbReference type="Pfam" id="PF00589">
    <property type="entry name" value="Phage_integrase"/>
    <property type="match status" value="1"/>
</dbReference>
<sequence>MPRHRIAPGSVGPIAVVPIGIDGDGAEFVIPRPTTDGGEVLDYPKGLRVGQPVKVETPTGMVEFVPTRWRGLCRAVDVDGTEHMIRRWRPTKGAAEAATQRAAEDKLAELARRREAAVLAAAEAADGDRTTTVADLVARVLASPDVARLAAKTQQDYRYASQHITGHPIGTMLPREVDVAAVRDFLRDCAEGHGKGGTVHARAVLSRAFDLAVETAALRVPMSPVVGARNAIPNVVVRTTGIDHHRAPTDQEVRALLSGLTRDPRARAWYPGTGRAKARHGHMAERFNGLDVADLAAIMFATGSRIGEVAGLRWQDVDLVAGTVNISGTLTTRAGTGTVRQESTKTRGSTRVVPLASWARAALARRARRFGINMENPPASPVFGSPAKPEQWRDPRNLSRAVAELFARHGVDFARGHSARKWRVTSLAERGIPVHKIADLVGHTKIETTSGYLGRGRQTDPDVVAAL</sequence>
<dbReference type="GO" id="GO:0006310">
    <property type="term" value="P:DNA recombination"/>
    <property type="evidence" value="ECO:0007669"/>
    <property type="project" value="UniProtKB-KW"/>
</dbReference>
<dbReference type="EMBL" id="JAERWK010000010">
    <property type="protein sequence ID" value="MBM9467168.1"/>
    <property type="molecule type" value="Genomic_DNA"/>
</dbReference>
<comment type="similarity">
    <text evidence="1">Belongs to the 'phage' integrase family.</text>
</comment>
<organism evidence="5 6">
    <name type="scientific">Nakamurella leprariae</name>
    <dbReference type="NCBI Taxonomy" id="2803911"/>
    <lineage>
        <taxon>Bacteria</taxon>
        <taxon>Bacillati</taxon>
        <taxon>Actinomycetota</taxon>
        <taxon>Actinomycetes</taxon>
        <taxon>Nakamurellales</taxon>
        <taxon>Nakamurellaceae</taxon>
        <taxon>Nakamurella</taxon>
    </lineage>
</organism>
<keyword evidence="2" id="KW-0238">DNA-binding</keyword>
<dbReference type="InterPro" id="IPR013762">
    <property type="entry name" value="Integrase-like_cat_sf"/>
</dbReference>
<dbReference type="AlphaFoldDB" id="A0A939BW45"/>
<protein>
    <submittedName>
        <fullName evidence="5">Site-specific integrase</fullName>
    </submittedName>
</protein>
<dbReference type="InterPro" id="IPR010998">
    <property type="entry name" value="Integrase_recombinase_N"/>
</dbReference>
<dbReference type="PANTHER" id="PTHR30349">
    <property type="entry name" value="PHAGE INTEGRASE-RELATED"/>
    <property type="match status" value="1"/>
</dbReference>
<dbReference type="RefSeq" id="WP_205260129.1">
    <property type="nucleotide sequence ID" value="NZ_JAERWK010000010.1"/>
</dbReference>
<proteinExistence type="inferred from homology"/>
<dbReference type="GO" id="GO:0003677">
    <property type="term" value="F:DNA binding"/>
    <property type="evidence" value="ECO:0007669"/>
    <property type="project" value="UniProtKB-KW"/>
</dbReference>
<dbReference type="Gene3D" id="1.10.443.10">
    <property type="entry name" value="Intergrase catalytic core"/>
    <property type="match status" value="1"/>
</dbReference>
<evidence type="ECO:0000313" key="6">
    <source>
        <dbReference type="Proteomes" id="UP000663792"/>
    </source>
</evidence>